<evidence type="ECO:0000313" key="1">
    <source>
        <dbReference type="EMBL" id="KAJ6826771.1"/>
    </source>
</evidence>
<dbReference type="EMBL" id="JANAVB010020600">
    <property type="protein sequence ID" value="KAJ6826771.1"/>
    <property type="molecule type" value="Genomic_DNA"/>
</dbReference>
<gene>
    <name evidence="1" type="ORF">M6B38_370670</name>
</gene>
<dbReference type="Proteomes" id="UP001140949">
    <property type="component" value="Unassembled WGS sequence"/>
</dbReference>
<evidence type="ECO:0000313" key="2">
    <source>
        <dbReference type="Proteomes" id="UP001140949"/>
    </source>
</evidence>
<dbReference type="AlphaFoldDB" id="A0AAX6GEV2"/>
<protein>
    <submittedName>
        <fullName evidence="1">Uncharacterized protein</fullName>
    </submittedName>
</protein>
<sequence>MLSVGLDLTNPVVTLGLLGSLDLEWVCFWEVFLVHFCVDFWRRSDVLNSFGTEVLCLNTFVSDTACMP</sequence>
<keyword evidence="2" id="KW-1185">Reference proteome</keyword>
<proteinExistence type="predicted"/>
<comment type="caution">
    <text evidence="1">The sequence shown here is derived from an EMBL/GenBank/DDBJ whole genome shotgun (WGS) entry which is preliminary data.</text>
</comment>
<organism evidence="1 2">
    <name type="scientific">Iris pallida</name>
    <name type="common">Sweet iris</name>
    <dbReference type="NCBI Taxonomy" id="29817"/>
    <lineage>
        <taxon>Eukaryota</taxon>
        <taxon>Viridiplantae</taxon>
        <taxon>Streptophyta</taxon>
        <taxon>Embryophyta</taxon>
        <taxon>Tracheophyta</taxon>
        <taxon>Spermatophyta</taxon>
        <taxon>Magnoliopsida</taxon>
        <taxon>Liliopsida</taxon>
        <taxon>Asparagales</taxon>
        <taxon>Iridaceae</taxon>
        <taxon>Iridoideae</taxon>
        <taxon>Irideae</taxon>
        <taxon>Iris</taxon>
    </lineage>
</organism>
<accession>A0AAX6GEV2</accession>
<name>A0AAX6GEV2_IRIPA</name>
<reference evidence="1" key="1">
    <citation type="journal article" date="2023" name="GigaByte">
        <title>Genome assembly of the bearded iris, Iris pallida Lam.</title>
        <authorList>
            <person name="Bruccoleri R.E."/>
            <person name="Oakeley E.J."/>
            <person name="Faust A.M.E."/>
            <person name="Altorfer M."/>
            <person name="Dessus-Babus S."/>
            <person name="Burckhardt D."/>
            <person name="Oertli M."/>
            <person name="Naumann U."/>
            <person name="Petersen F."/>
            <person name="Wong J."/>
        </authorList>
    </citation>
    <scope>NUCLEOTIDE SEQUENCE</scope>
    <source>
        <strain evidence="1">GSM-AAB239-AS_SAM_17_03QT</strain>
    </source>
</reference>
<reference evidence="1" key="2">
    <citation type="submission" date="2023-04" db="EMBL/GenBank/DDBJ databases">
        <authorList>
            <person name="Bruccoleri R.E."/>
            <person name="Oakeley E.J."/>
            <person name="Faust A.-M."/>
            <person name="Dessus-Babus S."/>
            <person name="Altorfer M."/>
            <person name="Burckhardt D."/>
            <person name="Oertli M."/>
            <person name="Naumann U."/>
            <person name="Petersen F."/>
            <person name="Wong J."/>
        </authorList>
    </citation>
    <scope>NUCLEOTIDE SEQUENCE</scope>
    <source>
        <strain evidence="1">GSM-AAB239-AS_SAM_17_03QT</strain>
        <tissue evidence="1">Leaf</tissue>
    </source>
</reference>